<evidence type="ECO:0000256" key="9">
    <source>
        <dbReference type="ARBA" id="ARBA00047885"/>
    </source>
</evidence>
<dbReference type="eggNOG" id="KOG3178">
    <property type="taxonomic scope" value="Eukaryota"/>
</dbReference>
<dbReference type="GO" id="GO:0071885">
    <property type="term" value="F:N-terminal protein N-methyltransferase activity"/>
    <property type="evidence" value="ECO:0007669"/>
    <property type="project" value="UniProtKB-EC"/>
</dbReference>
<reference evidence="12" key="1">
    <citation type="journal article" date="2012" name="Nature">
        <title>The tomato genome sequence provides insights into fleshy fruit evolution.</title>
        <authorList>
            <consortium name="Tomato Genome Consortium"/>
        </authorList>
    </citation>
    <scope>NUCLEOTIDE SEQUENCE [LARGE SCALE GENOMIC DNA]</scope>
    <source>
        <strain evidence="12">cv. Heinz 1706</strain>
    </source>
</reference>
<dbReference type="Gramene" id="Solyc02g021690.2.1">
    <property type="protein sequence ID" value="Solyc02g021690.2.1"/>
    <property type="gene ID" value="Solyc02g021690.2"/>
</dbReference>
<dbReference type="OMA" id="NRPKTIM"/>
<evidence type="ECO:0000256" key="1">
    <source>
        <dbReference type="ARBA" id="ARBA00009059"/>
    </source>
</evidence>
<dbReference type="InterPro" id="IPR008576">
    <property type="entry name" value="MeTrfase_NTM1"/>
</dbReference>
<keyword evidence="2" id="KW-0489">Methyltransferase</keyword>
<evidence type="ECO:0000256" key="7">
    <source>
        <dbReference type="ARBA" id="ARBA00043129"/>
    </source>
</evidence>
<sequence length="106" mass="12015">MLTEAASSSTSTATVGLKPGGLFVLKENIARTGFVLDKEDKSITRSDSYFKELFKQCGLHIYKMKDQKEFPDELFAVKMYALTTEMPRQGNRPRPKRATNRPAIIR</sequence>
<proteinExistence type="inferred from homology"/>
<dbReference type="HOGENOM" id="CLU_2227896_0_0_1"/>
<name>K4B517_SOLLC</name>
<comment type="catalytic activity">
    <reaction evidence="9">
        <text>N-terminal L-prolyl-L-prolyl-L-lysyl-[protein] + 2 S-adenosyl-L-methionine = N-terminal N,N-dimethyl-L-prolyl-L-prolyl-L-lysyl-[protein] + 2 S-adenosyl-L-homocysteine + 2 H(+)</text>
        <dbReference type="Rhea" id="RHEA:54736"/>
        <dbReference type="Rhea" id="RHEA-COMP:13787"/>
        <dbReference type="Rhea" id="RHEA-COMP:13974"/>
        <dbReference type="ChEBI" id="CHEBI:15378"/>
        <dbReference type="ChEBI" id="CHEBI:57856"/>
        <dbReference type="ChEBI" id="CHEBI:59789"/>
        <dbReference type="ChEBI" id="CHEBI:138059"/>
        <dbReference type="ChEBI" id="CHEBI:138318"/>
        <dbReference type="EC" id="2.1.1.244"/>
    </reaction>
</comment>
<dbReference type="InParanoid" id="K4B517"/>
<protein>
    <recommendedName>
        <fullName evidence="6">Alpha N-terminal protein methyltransferase 1</fullName>
        <ecNumber evidence="5">2.1.1.244</ecNumber>
    </recommendedName>
    <alternativeName>
        <fullName evidence="7">X-Pro-Lys N-terminal protein methyltransferase 1</fullName>
    </alternativeName>
</protein>
<dbReference type="EnsemblPlants" id="Solyc02g021690.2.1">
    <property type="protein sequence ID" value="Solyc02g021690.2.1"/>
    <property type="gene ID" value="Solyc02g021690.2"/>
</dbReference>
<keyword evidence="4" id="KW-0949">S-adenosyl-L-methionine</keyword>
<evidence type="ECO:0000256" key="10">
    <source>
        <dbReference type="ARBA" id="ARBA00048167"/>
    </source>
</evidence>
<dbReference type="SUPFAM" id="SSF53335">
    <property type="entry name" value="S-adenosyl-L-methionine-dependent methyltransferases"/>
    <property type="match status" value="1"/>
</dbReference>
<evidence type="ECO:0000313" key="13">
    <source>
        <dbReference type="Proteomes" id="UP000004994"/>
    </source>
</evidence>
<evidence type="ECO:0000256" key="2">
    <source>
        <dbReference type="ARBA" id="ARBA00022603"/>
    </source>
</evidence>
<comment type="similarity">
    <text evidence="1">Belongs to the methyltransferase superfamily. NTM1 family.</text>
</comment>
<dbReference type="Proteomes" id="UP000004994">
    <property type="component" value="Chromosome 2"/>
</dbReference>
<evidence type="ECO:0000256" key="11">
    <source>
        <dbReference type="SAM" id="MobiDB-lite"/>
    </source>
</evidence>
<dbReference type="GO" id="GO:0032259">
    <property type="term" value="P:methylation"/>
    <property type="evidence" value="ECO:0007669"/>
    <property type="project" value="UniProtKB-KW"/>
</dbReference>
<dbReference type="PaxDb" id="4081-Solyc02g021690.2.1"/>
<evidence type="ECO:0000256" key="5">
    <source>
        <dbReference type="ARBA" id="ARBA00039112"/>
    </source>
</evidence>
<dbReference type="Gene3D" id="3.40.50.150">
    <property type="entry name" value="Vaccinia Virus protein VP39"/>
    <property type="match status" value="1"/>
</dbReference>
<accession>K4B517</accession>
<dbReference type="Pfam" id="PF05891">
    <property type="entry name" value="Methyltransf_PK"/>
    <property type="match status" value="1"/>
</dbReference>
<evidence type="ECO:0000256" key="4">
    <source>
        <dbReference type="ARBA" id="ARBA00022691"/>
    </source>
</evidence>
<reference evidence="12" key="2">
    <citation type="submission" date="2015-06" db="UniProtKB">
        <authorList>
            <consortium name="EnsemblPlants"/>
        </authorList>
    </citation>
    <scope>IDENTIFICATION</scope>
    <source>
        <strain evidence="12">cv. Heinz 1706</strain>
    </source>
</reference>
<dbReference type="EC" id="2.1.1.244" evidence="5"/>
<dbReference type="PANTHER" id="PTHR12753">
    <property type="entry name" value="AD-003 - RELATED"/>
    <property type="match status" value="1"/>
</dbReference>
<feature type="region of interest" description="Disordered" evidence="11">
    <location>
        <begin position="86"/>
        <end position="106"/>
    </location>
</feature>
<evidence type="ECO:0000256" key="8">
    <source>
        <dbReference type="ARBA" id="ARBA00047306"/>
    </source>
</evidence>
<evidence type="ECO:0000256" key="6">
    <source>
        <dbReference type="ARBA" id="ARBA00039449"/>
    </source>
</evidence>
<dbReference type="InterPro" id="IPR029063">
    <property type="entry name" value="SAM-dependent_MTases_sf"/>
</dbReference>
<comment type="catalytic activity">
    <reaction evidence="10">
        <text>N-terminal L-alanyl-L-prolyl-L-lysyl-[protein] + 3 S-adenosyl-L-methionine = N-terminal N,N,N-trimethyl-L-alanyl-L-prolyl-L-lysyl-[protein] + 3 S-adenosyl-L-homocysteine + 3 H(+)</text>
        <dbReference type="Rhea" id="RHEA:54712"/>
        <dbReference type="Rhea" id="RHEA-COMP:13785"/>
        <dbReference type="Rhea" id="RHEA-COMP:13971"/>
        <dbReference type="ChEBI" id="CHEBI:15378"/>
        <dbReference type="ChEBI" id="CHEBI:57856"/>
        <dbReference type="ChEBI" id="CHEBI:59789"/>
        <dbReference type="ChEBI" id="CHEBI:138057"/>
        <dbReference type="ChEBI" id="CHEBI:138315"/>
        <dbReference type="EC" id="2.1.1.244"/>
    </reaction>
</comment>
<dbReference type="PANTHER" id="PTHR12753:SF0">
    <property type="entry name" value="ALPHA N-TERMINAL PROTEIN METHYLTRANSFERASE 1"/>
    <property type="match status" value="1"/>
</dbReference>
<keyword evidence="3" id="KW-0808">Transferase</keyword>
<evidence type="ECO:0000256" key="3">
    <source>
        <dbReference type="ARBA" id="ARBA00022679"/>
    </source>
</evidence>
<evidence type="ECO:0000313" key="12">
    <source>
        <dbReference type="EnsemblPlants" id="Solyc02g021690.2.1"/>
    </source>
</evidence>
<keyword evidence="13" id="KW-1185">Reference proteome</keyword>
<dbReference type="AlphaFoldDB" id="K4B517"/>
<comment type="catalytic activity">
    <reaction evidence="8">
        <text>N-terminal L-seryl-L-prolyl-L-lysyl-[protein] + 3 S-adenosyl-L-methionine = N-terminal N,N,N-trimethyl-L-seryl-L-prolyl-L-lysyl-[protein] + 3 S-adenosyl-L-homocysteine + 3 H(+)</text>
        <dbReference type="Rhea" id="RHEA:54724"/>
        <dbReference type="Rhea" id="RHEA-COMP:13789"/>
        <dbReference type="Rhea" id="RHEA-COMP:13973"/>
        <dbReference type="ChEBI" id="CHEBI:15378"/>
        <dbReference type="ChEBI" id="CHEBI:57856"/>
        <dbReference type="ChEBI" id="CHEBI:59789"/>
        <dbReference type="ChEBI" id="CHEBI:138061"/>
        <dbReference type="ChEBI" id="CHEBI:138317"/>
        <dbReference type="EC" id="2.1.1.244"/>
    </reaction>
</comment>
<organism evidence="12">
    <name type="scientific">Solanum lycopersicum</name>
    <name type="common">Tomato</name>
    <name type="synonym">Lycopersicon esculentum</name>
    <dbReference type="NCBI Taxonomy" id="4081"/>
    <lineage>
        <taxon>Eukaryota</taxon>
        <taxon>Viridiplantae</taxon>
        <taxon>Streptophyta</taxon>
        <taxon>Embryophyta</taxon>
        <taxon>Tracheophyta</taxon>
        <taxon>Spermatophyta</taxon>
        <taxon>Magnoliopsida</taxon>
        <taxon>eudicotyledons</taxon>
        <taxon>Gunneridae</taxon>
        <taxon>Pentapetalae</taxon>
        <taxon>asterids</taxon>
        <taxon>lamiids</taxon>
        <taxon>Solanales</taxon>
        <taxon>Solanaceae</taxon>
        <taxon>Solanoideae</taxon>
        <taxon>Solaneae</taxon>
        <taxon>Solanum</taxon>
        <taxon>Solanum subgen. Lycopersicon</taxon>
    </lineage>
</organism>
<dbReference type="PhylomeDB" id="K4B517"/>